<proteinExistence type="predicted"/>
<dbReference type="Gene3D" id="3.40.710.10">
    <property type="entry name" value="DD-peptidase/beta-lactamase superfamily"/>
    <property type="match status" value="1"/>
</dbReference>
<keyword evidence="1" id="KW-0732">Signal</keyword>
<evidence type="ECO:0000256" key="1">
    <source>
        <dbReference type="SAM" id="SignalP"/>
    </source>
</evidence>
<evidence type="ECO:0000313" key="3">
    <source>
        <dbReference type="EMBL" id="WOJ97094.1"/>
    </source>
</evidence>
<dbReference type="Proteomes" id="UP001626549">
    <property type="component" value="Chromosome"/>
</dbReference>
<dbReference type="RefSeq" id="WP_407327781.1">
    <property type="nucleotide sequence ID" value="NZ_CP136865.1"/>
</dbReference>
<protein>
    <submittedName>
        <fullName evidence="3">Serine hydrolase</fullName>
        <ecNumber evidence="3">3.-.-.-</ecNumber>
    </submittedName>
</protein>
<keyword evidence="4" id="KW-1185">Reference proteome</keyword>
<reference evidence="3 4" key="1">
    <citation type="submission" date="2023-10" db="EMBL/GenBank/DDBJ databases">
        <title>Two novel species belonging to the OM43/NOR5 clade.</title>
        <authorList>
            <person name="Park M."/>
        </authorList>
    </citation>
    <scope>NUCLEOTIDE SEQUENCE [LARGE SCALE GENOMIC DNA]</scope>
    <source>
        <strain evidence="3 4">IMCC45268</strain>
    </source>
</reference>
<dbReference type="Pfam" id="PF00144">
    <property type="entry name" value="Beta-lactamase"/>
    <property type="match status" value="1"/>
</dbReference>
<organism evidence="3 4">
    <name type="scientific">Congregibacter brevis</name>
    <dbReference type="NCBI Taxonomy" id="3081201"/>
    <lineage>
        <taxon>Bacteria</taxon>
        <taxon>Pseudomonadati</taxon>
        <taxon>Pseudomonadota</taxon>
        <taxon>Gammaproteobacteria</taxon>
        <taxon>Cellvibrionales</taxon>
        <taxon>Halieaceae</taxon>
        <taxon>Congregibacter</taxon>
    </lineage>
</organism>
<dbReference type="PANTHER" id="PTHR43283">
    <property type="entry name" value="BETA-LACTAMASE-RELATED"/>
    <property type="match status" value="1"/>
</dbReference>
<gene>
    <name evidence="3" type="ORF">R0137_00635</name>
</gene>
<keyword evidence="3" id="KW-0378">Hydrolase</keyword>
<evidence type="ECO:0000259" key="2">
    <source>
        <dbReference type="Pfam" id="PF00144"/>
    </source>
</evidence>
<dbReference type="InterPro" id="IPR001466">
    <property type="entry name" value="Beta-lactam-related"/>
</dbReference>
<dbReference type="GO" id="GO:0016787">
    <property type="term" value="F:hydrolase activity"/>
    <property type="evidence" value="ECO:0007669"/>
    <property type="project" value="UniProtKB-KW"/>
</dbReference>
<feature type="domain" description="Beta-lactamase-related" evidence="2">
    <location>
        <begin position="108"/>
        <end position="394"/>
    </location>
</feature>
<evidence type="ECO:0000313" key="4">
    <source>
        <dbReference type="Proteomes" id="UP001626549"/>
    </source>
</evidence>
<dbReference type="SUPFAM" id="SSF56601">
    <property type="entry name" value="beta-lactamase/transpeptidase-like"/>
    <property type="match status" value="1"/>
</dbReference>
<accession>A0ABZ0IE54</accession>
<dbReference type="InterPro" id="IPR050789">
    <property type="entry name" value="Diverse_Enzym_Activities"/>
</dbReference>
<feature type="signal peptide" evidence="1">
    <location>
        <begin position="1"/>
        <end position="29"/>
    </location>
</feature>
<dbReference type="InterPro" id="IPR012338">
    <property type="entry name" value="Beta-lactam/transpept-like"/>
</dbReference>
<dbReference type="EC" id="3.-.-.-" evidence="3"/>
<name>A0ABZ0IE54_9GAMM</name>
<feature type="chain" id="PRO_5047352805" evidence="1">
    <location>
        <begin position="30"/>
        <end position="419"/>
    </location>
</feature>
<dbReference type="PANTHER" id="PTHR43283:SF7">
    <property type="entry name" value="BETA-LACTAMASE-RELATED DOMAIN-CONTAINING PROTEIN"/>
    <property type="match status" value="1"/>
</dbReference>
<dbReference type="EMBL" id="CP136865">
    <property type="protein sequence ID" value="WOJ97094.1"/>
    <property type="molecule type" value="Genomic_DNA"/>
</dbReference>
<sequence length="419" mass="44649">MTLCTRTLAPLAKTLSCLSLLSLAGAAIGAEDQRPVGLNGASWQFGPLNRWAYTHMSEVLPSKPIRRSVGSPTPLSGLDTAATDMMVSWEGSPAKLSTLMQDQYVDGLLVIKDGTVVFEGYAGTLTPERTHLLWSVSKTITGLTAASVAADGLIDLDKTVADYVPALKDSGWGPDTLRDLLDMRDGSEWNEDYAAADSTVRRQDCSDGLLTGPDCEGVPVIGNYLFLPAVGRMPGRQGSFVYKSGTTDVIAWVLEAATGKRFADLVAERIWQRIGAEQDAGITVDTGGFTLASGGMHATLRDVGRVGQLILNRGKNGDDQVLPAAWIDDIVSRNGSRSWPYEAPTGIRPYYRSFMWGLGDGRGSIQARGVHGQLIHVAPESNTVIAMLSSWPDAEGGAPNVSGATQQQLVNAIETALGR</sequence>